<reference evidence="2 3" key="1">
    <citation type="submission" date="2020-06" db="EMBL/GenBank/DDBJ databases">
        <title>Oricola thermophila sp. nov. isolated from a tidal sediments.</title>
        <authorList>
            <person name="Kwon K.K."/>
            <person name="Yang S.-H."/>
            <person name="Park M.-J."/>
        </authorList>
    </citation>
    <scope>NUCLEOTIDE SEQUENCE [LARGE SCALE GENOMIC DNA]</scope>
    <source>
        <strain evidence="2 3">MEBiC13590</strain>
    </source>
</reference>
<keyword evidence="1" id="KW-0732">Signal</keyword>
<proteinExistence type="predicted"/>
<sequence>MKNVIATAAFAALFSAGTVSATSAMPVAATVATPANGVQANLVAQHDRGYIRHQRRILPRRAVIKSLHRKGYRNIRNIRMRHGDYVLHATSRRGPVRLVVDGRTARVLSRKPLFHTRHRPGVTFHGRTGGFSYHFGIH</sequence>
<dbReference type="AlphaFoldDB" id="A0A6N1VMC5"/>
<name>A0A6N1VMC5_9HYPH</name>
<gene>
    <name evidence="2" type="ORF">HTY61_18845</name>
</gene>
<dbReference type="Proteomes" id="UP000509367">
    <property type="component" value="Chromosome"/>
</dbReference>
<dbReference type="KEGG" id="orm:HTY61_18845"/>
<evidence type="ECO:0000256" key="1">
    <source>
        <dbReference type="SAM" id="SignalP"/>
    </source>
</evidence>
<feature type="signal peptide" evidence="1">
    <location>
        <begin position="1"/>
        <end position="21"/>
    </location>
</feature>
<evidence type="ECO:0000313" key="2">
    <source>
        <dbReference type="EMBL" id="QKV20359.1"/>
    </source>
</evidence>
<protein>
    <recommendedName>
        <fullName evidence="4">PepSY domain-containing protein</fullName>
    </recommendedName>
</protein>
<organism evidence="2 3">
    <name type="scientific">Oricola thermophila</name>
    <dbReference type="NCBI Taxonomy" id="2742145"/>
    <lineage>
        <taxon>Bacteria</taxon>
        <taxon>Pseudomonadati</taxon>
        <taxon>Pseudomonadota</taxon>
        <taxon>Alphaproteobacteria</taxon>
        <taxon>Hyphomicrobiales</taxon>
        <taxon>Ahrensiaceae</taxon>
        <taxon>Oricola</taxon>
    </lineage>
</organism>
<feature type="chain" id="PRO_5026803593" description="PepSY domain-containing protein" evidence="1">
    <location>
        <begin position="22"/>
        <end position="138"/>
    </location>
</feature>
<keyword evidence="3" id="KW-1185">Reference proteome</keyword>
<evidence type="ECO:0008006" key="4">
    <source>
        <dbReference type="Google" id="ProtNLM"/>
    </source>
</evidence>
<accession>A0A6N1VMC5</accession>
<dbReference type="EMBL" id="CP054836">
    <property type="protein sequence ID" value="QKV20359.1"/>
    <property type="molecule type" value="Genomic_DNA"/>
</dbReference>
<evidence type="ECO:0000313" key="3">
    <source>
        <dbReference type="Proteomes" id="UP000509367"/>
    </source>
</evidence>
<dbReference type="RefSeq" id="WP_175278250.1">
    <property type="nucleotide sequence ID" value="NZ_CP054836.1"/>
</dbReference>